<keyword evidence="9" id="KW-0175">Coiled coil</keyword>
<feature type="region of interest" description="Disordered" evidence="10">
    <location>
        <begin position="189"/>
        <end position="228"/>
    </location>
</feature>
<evidence type="ECO:0000256" key="2">
    <source>
        <dbReference type="ARBA" id="ARBA00009626"/>
    </source>
</evidence>
<dbReference type="Pfam" id="PF10018">
    <property type="entry name" value="Med4"/>
    <property type="match status" value="1"/>
</dbReference>
<organism evidence="11 12">
    <name type="scientific">Testicularia cyperi</name>
    <dbReference type="NCBI Taxonomy" id="1882483"/>
    <lineage>
        <taxon>Eukaryota</taxon>
        <taxon>Fungi</taxon>
        <taxon>Dikarya</taxon>
        <taxon>Basidiomycota</taxon>
        <taxon>Ustilaginomycotina</taxon>
        <taxon>Ustilaginomycetes</taxon>
        <taxon>Ustilaginales</taxon>
        <taxon>Anthracoideaceae</taxon>
        <taxon>Testicularia</taxon>
    </lineage>
</organism>
<dbReference type="AlphaFoldDB" id="A0A317XIP5"/>
<gene>
    <name evidence="8" type="primary">MED4</name>
    <name evidence="11" type="ORF">BCV70DRAFT_202260</name>
</gene>
<dbReference type="GO" id="GO:0070847">
    <property type="term" value="C:core mediator complex"/>
    <property type="evidence" value="ECO:0007669"/>
    <property type="project" value="TreeGrafter"/>
</dbReference>
<protein>
    <recommendedName>
        <fullName evidence="3 8">Mediator of RNA polymerase II transcription subunit 4</fullName>
    </recommendedName>
    <alternativeName>
        <fullName evidence="7 8">Mediator complex subunit 4</fullName>
    </alternativeName>
</protein>
<dbReference type="InterPro" id="IPR019258">
    <property type="entry name" value="Mediator_Med4"/>
</dbReference>
<feature type="region of interest" description="Disordered" evidence="10">
    <location>
        <begin position="286"/>
        <end position="336"/>
    </location>
</feature>
<dbReference type="PANTHER" id="PTHR13208">
    <property type="entry name" value="MEDIATOR OF RNA POLYMERASE II TRANSCRIPTION SUBUNIT 4"/>
    <property type="match status" value="1"/>
</dbReference>
<dbReference type="GO" id="GO:0006357">
    <property type="term" value="P:regulation of transcription by RNA polymerase II"/>
    <property type="evidence" value="ECO:0007669"/>
    <property type="project" value="InterPro"/>
</dbReference>
<sequence>MTSIATGSGSSAIRHAGTVGNARASTSAQGSASSPTAALLTSTLSAYSTLAKSLFTFIENPSHRSITVTDALADRSWTVSSAQELLSVLPEVDRLLQSRIETARQHSVNQARIEELKARAKARDRRAKQAILELHSMDNELEDLIKLADQEISSIDRAEKSPLGHSTLLAYAQRLARYTSAPPGYKLPKVATTSIPKQDAKATTTANANANAEDGGTAGAGEEGEQEPSIALGPEYNQFAKRAAAYYDPAMPSMPQEMPFPSDAMMRQGVLNSAELLAGAQMALAPSDEAGGAPGEYADMEDDEHKPFVPAFSQFHAQQQQQRQEEEEDAFDLDLN</sequence>
<dbReference type="OrthoDB" id="1929813at2759"/>
<dbReference type="InParanoid" id="A0A317XIP5"/>
<evidence type="ECO:0000256" key="3">
    <source>
        <dbReference type="ARBA" id="ARBA00020629"/>
    </source>
</evidence>
<keyword evidence="5 8" id="KW-0804">Transcription</keyword>
<evidence type="ECO:0000256" key="1">
    <source>
        <dbReference type="ARBA" id="ARBA00004123"/>
    </source>
</evidence>
<evidence type="ECO:0000256" key="9">
    <source>
        <dbReference type="SAM" id="Coils"/>
    </source>
</evidence>
<comment type="subcellular location">
    <subcellularLocation>
        <location evidence="1 8">Nucleus</location>
    </subcellularLocation>
</comment>
<evidence type="ECO:0000256" key="8">
    <source>
        <dbReference type="RuleBase" id="RU364141"/>
    </source>
</evidence>
<evidence type="ECO:0000313" key="12">
    <source>
        <dbReference type="Proteomes" id="UP000246740"/>
    </source>
</evidence>
<dbReference type="EMBL" id="KZ819200">
    <property type="protein sequence ID" value="PWY98085.1"/>
    <property type="molecule type" value="Genomic_DNA"/>
</dbReference>
<evidence type="ECO:0000256" key="7">
    <source>
        <dbReference type="ARBA" id="ARBA00031257"/>
    </source>
</evidence>
<comment type="subunit">
    <text evidence="8">Component of the Mediator complex.</text>
</comment>
<dbReference type="PANTHER" id="PTHR13208:SF2">
    <property type="entry name" value="MEDIATOR OF RNA POLYMERASE II TRANSCRIPTION SUBUNIT 4"/>
    <property type="match status" value="1"/>
</dbReference>
<proteinExistence type="inferred from homology"/>
<dbReference type="GO" id="GO:0003712">
    <property type="term" value="F:transcription coregulator activity"/>
    <property type="evidence" value="ECO:0007669"/>
    <property type="project" value="InterPro"/>
</dbReference>
<feature type="compositionally biased region" description="Acidic residues" evidence="10">
    <location>
        <begin position="325"/>
        <end position="336"/>
    </location>
</feature>
<dbReference type="GO" id="GO:0016592">
    <property type="term" value="C:mediator complex"/>
    <property type="evidence" value="ECO:0007669"/>
    <property type="project" value="InterPro"/>
</dbReference>
<evidence type="ECO:0000256" key="6">
    <source>
        <dbReference type="ARBA" id="ARBA00023242"/>
    </source>
</evidence>
<comment type="function">
    <text evidence="8">Component of the Mediator complex, a coactivator involved in the regulated transcription of nearly all RNA polymerase II-dependent genes. Mediator functions as a bridge to convey information from gene-specific regulatory proteins to the basal RNA polymerase II transcription machinery. Mediator is recruited to promoters by direct interactions with regulatory proteins and serves as a scaffold for the assembly of a functional preinitiation complex with RNA polymerase II and the general transcription factors.</text>
</comment>
<evidence type="ECO:0000256" key="4">
    <source>
        <dbReference type="ARBA" id="ARBA00023015"/>
    </source>
</evidence>
<evidence type="ECO:0000256" key="5">
    <source>
        <dbReference type="ARBA" id="ARBA00023163"/>
    </source>
</evidence>
<feature type="coiled-coil region" evidence="9">
    <location>
        <begin position="113"/>
        <end position="147"/>
    </location>
</feature>
<dbReference type="STRING" id="1882483.A0A317XIP5"/>
<keyword evidence="12" id="KW-1185">Reference proteome</keyword>
<keyword evidence="8" id="KW-0010">Activator</keyword>
<reference evidence="11 12" key="1">
    <citation type="journal article" date="2018" name="Mol. Biol. Evol.">
        <title>Broad Genomic Sampling Reveals a Smut Pathogenic Ancestry of the Fungal Clade Ustilaginomycotina.</title>
        <authorList>
            <person name="Kijpornyongpan T."/>
            <person name="Mondo S.J."/>
            <person name="Barry K."/>
            <person name="Sandor L."/>
            <person name="Lee J."/>
            <person name="Lipzen A."/>
            <person name="Pangilinan J."/>
            <person name="LaButti K."/>
            <person name="Hainaut M."/>
            <person name="Henrissat B."/>
            <person name="Grigoriev I.V."/>
            <person name="Spatafora J.W."/>
            <person name="Aime M.C."/>
        </authorList>
    </citation>
    <scope>NUCLEOTIDE SEQUENCE [LARGE SCALE GENOMIC DNA]</scope>
    <source>
        <strain evidence="11 12">MCA 3645</strain>
    </source>
</reference>
<evidence type="ECO:0000256" key="10">
    <source>
        <dbReference type="SAM" id="MobiDB-lite"/>
    </source>
</evidence>
<feature type="compositionally biased region" description="Low complexity" evidence="10">
    <location>
        <begin position="201"/>
        <end position="215"/>
    </location>
</feature>
<evidence type="ECO:0000313" key="11">
    <source>
        <dbReference type="EMBL" id="PWY98085.1"/>
    </source>
</evidence>
<accession>A0A317XIP5</accession>
<keyword evidence="6 8" id="KW-0539">Nucleus</keyword>
<name>A0A317XIP5_9BASI</name>
<dbReference type="Proteomes" id="UP000246740">
    <property type="component" value="Unassembled WGS sequence"/>
</dbReference>
<keyword evidence="4 8" id="KW-0805">Transcription regulation</keyword>
<comment type="similarity">
    <text evidence="2 8">Belongs to the Mediator complex subunit 4 family.</text>
</comment>